<organism evidence="1 2">
    <name type="scientific">Pseudomonas fluorescens LMG 5329</name>
    <dbReference type="NCBI Taxonomy" id="1324332"/>
    <lineage>
        <taxon>Bacteria</taxon>
        <taxon>Pseudomonadati</taxon>
        <taxon>Pseudomonadota</taxon>
        <taxon>Gammaproteobacteria</taxon>
        <taxon>Pseudomonadales</taxon>
        <taxon>Pseudomonadaceae</taxon>
        <taxon>Pseudomonas</taxon>
    </lineage>
</organism>
<evidence type="ECO:0000313" key="1">
    <source>
        <dbReference type="EMBL" id="KGE66330.1"/>
    </source>
</evidence>
<evidence type="ECO:0000313" key="2">
    <source>
        <dbReference type="Proteomes" id="UP000030060"/>
    </source>
</evidence>
<dbReference type="AlphaFoldDB" id="A0A0A1YWB0"/>
<sequence length="68" mass="7872">MSEQEQEMDRNRSRSMFSDAVVAQGPSFVLSRFKSNVFKTPGFSPAEAIDHTILHMRMRRALRERGRS</sequence>
<comment type="caution">
    <text evidence="1">The sequence shown here is derived from an EMBL/GenBank/DDBJ whole genome shotgun (WGS) entry which is preliminary data.</text>
</comment>
<dbReference type="Proteomes" id="UP000030060">
    <property type="component" value="Unassembled WGS sequence"/>
</dbReference>
<proteinExistence type="predicted"/>
<gene>
    <name evidence="1" type="ORF">K814_0119500</name>
</gene>
<reference evidence="1 2" key="1">
    <citation type="journal article" date="2013" name="Genome Announc.">
        <title>Draft Genome Sequence of Pseudomonas fluorescens LMG 5329, a White Line-Inducing Principle-Producing Bioindicator for the Mushroom Pathogen Pseudomonas tolaasii.</title>
        <authorList>
            <person name="Ghequire M.G."/>
            <person name="Rokni-Zadeh H."/>
            <person name="Zarrineh P."/>
            <person name="De Mot R."/>
        </authorList>
    </citation>
    <scope>NUCLEOTIDE SEQUENCE [LARGE SCALE GENOMIC DNA]</scope>
    <source>
        <strain evidence="1 2">LMG 5329</strain>
    </source>
</reference>
<dbReference type="RefSeq" id="WP_038848048.1">
    <property type="nucleotide sequence ID" value="NZ_ASGY01000144.1"/>
</dbReference>
<dbReference type="EMBL" id="ASGY01000144">
    <property type="protein sequence ID" value="KGE66330.1"/>
    <property type="molecule type" value="Genomic_DNA"/>
</dbReference>
<name>A0A0A1YWB0_PSEFL</name>
<accession>A0A0A1YWB0</accession>
<dbReference type="OrthoDB" id="9894796at2"/>
<protein>
    <submittedName>
        <fullName evidence="1">Uncharacterized protein</fullName>
    </submittedName>
</protein>